<accession>A0A1V9ZRW3</accession>
<feature type="transmembrane region" description="Helical" evidence="2">
    <location>
        <begin position="641"/>
        <end position="663"/>
    </location>
</feature>
<feature type="region of interest" description="Disordered" evidence="1">
    <location>
        <begin position="1"/>
        <end position="20"/>
    </location>
</feature>
<dbReference type="AlphaFoldDB" id="A0A1V9ZRW3"/>
<feature type="transmembrane region" description="Helical" evidence="2">
    <location>
        <begin position="763"/>
        <end position="780"/>
    </location>
</feature>
<evidence type="ECO:0000313" key="3">
    <source>
        <dbReference type="EMBL" id="OQS00733.1"/>
    </source>
</evidence>
<evidence type="ECO:0000256" key="2">
    <source>
        <dbReference type="SAM" id="Phobius"/>
    </source>
</evidence>
<protein>
    <submittedName>
        <fullName evidence="3">Uncharacterized protein</fullName>
    </submittedName>
</protein>
<feature type="transmembrane region" description="Helical" evidence="2">
    <location>
        <begin position="610"/>
        <end position="629"/>
    </location>
</feature>
<keyword evidence="2" id="KW-0472">Membrane</keyword>
<keyword evidence="4" id="KW-1185">Reference proteome</keyword>
<dbReference type="EMBL" id="JNBR01000025">
    <property type="protein sequence ID" value="OQS00733.1"/>
    <property type="molecule type" value="Genomic_DNA"/>
</dbReference>
<feature type="transmembrane region" description="Helical" evidence="2">
    <location>
        <begin position="801"/>
        <end position="820"/>
    </location>
</feature>
<keyword evidence="2" id="KW-0812">Transmembrane</keyword>
<evidence type="ECO:0000256" key="1">
    <source>
        <dbReference type="SAM" id="MobiDB-lite"/>
    </source>
</evidence>
<sequence length="1280" mass="143796">MLQATRLSSRQSSRQQSYRVNVDVSPASEFLPAPSSDSKGLHIVTIGGKNWLTKIEPPEAAVAHLEGLYQSLLHMLLQSSDFGDCLGMFEAAQLLLQWYRSRYLRLSKPVYMRVVATFCALPNPIFAADATHTLYKLCVQQDMLLPDLWLKDATPLNHLIVALRHSNASTVAKCAAILEQVLHAAEDRPSTNLFVLLNPVSITTLHTAFFKWSHSYETSNSLERACTSLYCMQLRNKKPKPMHSRRHSATSLLALWASQLSTAITNPSASASALKASFDSRFSQRGSLSRGATRGDSKHSRGSVASTASVPVPKRHLRAVAKAAIVARVPSPLQVAEASSQSMTSHALLRQFSESSRKSSLKRVPSQRTIKTGKKDADLVQFVTSEIMIEIQRRRSIRRQFEVLLDTALNKYGSPDQTTDARPSGTNMMKSYSQLLQLYLDAQDCAMHDYVETGLEPRHRVYFLESVQPFMDDLQKRCYWAADAPCTKGDWGTCGFGWLRGMSFGLVWTIWASLGGYQFRSESLASIFRFDTEVIHDPLAQAQTGIAIALSQRKSSSRRRVRLQRLLKLGGLWAEWPAFTYTPLAIAFNAMSIGHDINPLLFTLNLYNEILNLIAVIVCGACILFLRHWKQGHKNELLLRRFGYPIVFDVFYIPFISTFARLATCPSGYLHLSLPGGATCDCIDRFGIFWAIGISGFLLLYGSALRYKMYIEPTGTTMDFRFQTSFQIIMVITRTPPEALMTVLVNPILSMLANDMIASGSRVVAIPIALIFLASVLFLLTYSYKAQPCIGSGRVPNNIRVLTFSSSTYTTFAVALVLIFDAPPNALYYLLLPLPGVWAAAWTLNHRRASLFYVPDLSIVELLHQRSKQAKVVGAIAALHMDAARVRRIDHEAIVAQLLKIAKRSRSDELLCRTYAIRFLWFCHIENFRKTKKAVGEISDETAISPKLWCKDRDNSFRATLVKEKSKRTLTTDASLDATKHRVKIHRITTISDVALDTPMNDAADDALPTIWLRCLAHLRREPILASSYRVTSKLEPSDNYHVVRIRDKNWVSRNEAPEAAHFHLVSLYHMALEALAQSCASGDRFAMQHIAVFLLEWYRSRYLRLNRTIYAHVLSALCTTRNSKLVIDATHSLYKATIDGVVPLELWLKNASYLNHFVLALGNESPITVFKCAHLLAKVLVVAERDVKTNLFVLVTPESITTIHGAFDKWHDDYGISETLERVCSSLYTIEVQMQSGYWNIKKSCTVGRPATRNVCEHYESIRRIGADGRLNTPHKQLT</sequence>
<evidence type="ECO:0000313" key="4">
    <source>
        <dbReference type="Proteomes" id="UP000243579"/>
    </source>
</evidence>
<feature type="compositionally biased region" description="Low complexity" evidence="1">
    <location>
        <begin position="1"/>
        <end position="17"/>
    </location>
</feature>
<comment type="caution">
    <text evidence="3">The sequence shown here is derived from an EMBL/GenBank/DDBJ whole genome shotgun (WGS) entry which is preliminary data.</text>
</comment>
<feature type="region of interest" description="Disordered" evidence="1">
    <location>
        <begin position="285"/>
        <end position="310"/>
    </location>
</feature>
<reference evidence="3 4" key="1">
    <citation type="journal article" date="2014" name="Genome Biol. Evol.">
        <title>The secreted proteins of Achlya hypogyna and Thraustotheca clavata identify the ancestral oomycete secretome and reveal gene acquisitions by horizontal gene transfer.</title>
        <authorList>
            <person name="Misner I."/>
            <person name="Blouin N."/>
            <person name="Leonard G."/>
            <person name="Richards T.A."/>
            <person name="Lane C.E."/>
        </authorList>
    </citation>
    <scope>NUCLEOTIDE SEQUENCE [LARGE SCALE GENOMIC DNA]</scope>
    <source>
        <strain evidence="3 4">ATCC 48635</strain>
    </source>
</reference>
<organism evidence="3 4">
    <name type="scientific">Achlya hypogyna</name>
    <name type="common">Oomycete</name>
    <name type="synonym">Protoachlya hypogyna</name>
    <dbReference type="NCBI Taxonomy" id="1202772"/>
    <lineage>
        <taxon>Eukaryota</taxon>
        <taxon>Sar</taxon>
        <taxon>Stramenopiles</taxon>
        <taxon>Oomycota</taxon>
        <taxon>Saprolegniomycetes</taxon>
        <taxon>Saprolegniales</taxon>
        <taxon>Achlyaceae</taxon>
        <taxon>Achlya</taxon>
    </lineage>
</organism>
<dbReference type="Proteomes" id="UP000243579">
    <property type="component" value="Unassembled WGS sequence"/>
</dbReference>
<feature type="transmembrane region" description="Helical" evidence="2">
    <location>
        <begin position="683"/>
        <end position="701"/>
    </location>
</feature>
<keyword evidence="2" id="KW-1133">Transmembrane helix</keyword>
<gene>
    <name evidence="3" type="ORF">ACHHYP_02823</name>
</gene>
<name>A0A1V9ZRW3_ACHHY</name>
<dbReference type="OrthoDB" id="70232at2759"/>
<feature type="transmembrane region" description="Helical" evidence="2">
    <location>
        <begin position="826"/>
        <end position="844"/>
    </location>
</feature>
<proteinExistence type="predicted"/>